<dbReference type="InterPro" id="IPR011344">
    <property type="entry name" value="ssDNA-bd"/>
</dbReference>
<dbReference type="eggNOG" id="COG0629">
    <property type="taxonomic scope" value="Bacteria"/>
</dbReference>
<dbReference type="GO" id="GO:0009295">
    <property type="term" value="C:nucleoid"/>
    <property type="evidence" value="ECO:0007669"/>
    <property type="project" value="TreeGrafter"/>
</dbReference>
<comment type="caution">
    <text evidence="4">The sequence shown here is derived from an EMBL/GenBank/DDBJ whole genome shotgun (WGS) entry which is preliminary data.</text>
</comment>
<dbReference type="CDD" id="cd04496">
    <property type="entry name" value="SSB_OBF"/>
    <property type="match status" value="1"/>
</dbReference>
<dbReference type="PROSITE" id="PS50935">
    <property type="entry name" value="SSB"/>
    <property type="match status" value="1"/>
</dbReference>
<evidence type="ECO:0000313" key="5">
    <source>
        <dbReference type="Proteomes" id="UP000016584"/>
    </source>
</evidence>
<comment type="caution">
    <text evidence="2">Lacks conserved residue(s) required for the propagation of feature annotation.</text>
</comment>
<dbReference type="GO" id="GO:0006260">
    <property type="term" value="P:DNA replication"/>
    <property type="evidence" value="ECO:0007669"/>
    <property type="project" value="InterPro"/>
</dbReference>
<dbReference type="EMBL" id="ATDL01000006">
    <property type="protein sequence ID" value="ERJ60378.1"/>
    <property type="molecule type" value="Genomic_DNA"/>
</dbReference>
<evidence type="ECO:0000256" key="1">
    <source>
        <dbReference type="ARBA" id="ARBA00023125"/>
    </source>
</evidence>
<dbReference type="NCBIfam" id="TIGR00621">
    <property type="entry name" value="ssb"/>
    <property type="match status" value="1"/>
</dbReference>
<evidence type="ECO:0000256" key="2">
    <source>
        <dbReference type="HAMAP-Rule" id="MF_00984"/>
    </source>
</evidence>
<dbReference type="Gene3D" id="2.40.50.140">
    <property type="entry name" value="Nucleic acid-binding proteins"/>
    <property type="match status" value="1"/>
</dbReference>
<dbReference type="PANTHER" id="PTHR10302">
    <property type="entry name" value="SINGLE-STRANDED DNA-BINDING PROTEIN"/>
    <property type="match status" value="1"/>
</dbReference>
<dbReference type="InterPro" id="IPR000424">
    <property type="entry name" value="Primosome_PriB/ssb"/>
</dbReference>
<dbReference type="PATRIC" id="fig|1346330.5.peg.1078"/>
<dbReference type="STRING" id="1346330.M472_16625"/>
<evidence type="ECO:0000313" key="4">
    <source>
        <dbReference type="EMBL" id="ERJ60378.1"/>
    </source>
</evidence>
<protein>
    <recommendedName>
        <fullName evidence="2 3">Single-stranded DNA-binding protein</fullName>
        <shortName evidence="2">SSB</shortName>
    </recommendedName>
</protein>
<reference evidence="4 5" key="1">
    <citation type="journal article" date="2013" name="Genome Announc.">
        <title>The Draft Genome Sequence of Sphingomonas paucimobilis Strain HER1398 (Proteobacteria), Host to the Giant PAU Phage, Indicates That It Is a Member of the Genus Sphingobacterium (Bacteroidetes).</title>
        <authorList>
            <person name="White R.A.III."/>
            <person name="Suttle C.A."/>
        </authorList>
    </citation>
    <scope>NUCLEOTIDE SEQUENCE [LARGE SCALE GENOMIC DNA]</scope>
    <source>
        <strain evidence="4 5">HER1398</strain>
    </source>
</reference>
<dbReference type="HAMAP" id="MF_00984">
    <property type="entry name" value="SSB"/>
    <property type="match status" value="1"/>
</dbReference>
<dbReference type="Proteomes" id="UP000016584">
    <property type="component" value="Unassembled WGS sequence"/>
</dbReference>
<comment type="subunit">
    <text evidence="2">Homotetramer.</text>
</comment>
<dbReference type="InterPro" id="IPR012340">
    <property type="entry name" value="NA-bd_OB-fold"/>
</dbReference>
<evidence type="ECO:0000256" key="3">
    <source>
        <dbReference type="RuleBase" id="RU000524"/>
    </source>
</evidence>
<keyword evidence="5" id="KW-1185">Reference proteome</keyword>
<dbReference type="PANTHER" id="PTHR10302:SF0">
    <property type="entry name" value="SINGLE-STRANDED DNA-BINDING PROTEIN, MITOCHONDRIAL"/>
    <property type="match status" value="1"/>
</dbReference>
<name>U2JCH7_9SPHI</name>
<dbReference type="GO" id="GO:0003697">
    <property type="term" value="F:single-stranded DNA binding"/>
    <property type="evidence" value="ECO:0007669"/>
    <property type="project" value="UniProtKB-UniRule"/>
</dbReference>
<sequence>MPKAKLLIFFDNLNFTEMNALMNQVQLIGRLGADAEIKTTSQGARVSNFRIATNERLKMNNGQWRELTQWHSCVVWGDLTKIVERFGHKGNLFMISGALQYHEYTDVHGIKRNVAEIKVSQILVLDSSRSGIPSDVEEQEEAI</sequence>
<proteinExistence type="inferred from homology"/>
<organism evidence="4 5">
    <name type="scientific">Sphingobacterium paucimobilis HER1398</name>
    <dbReference type="NCBI Taxonomy" id="1346330"/>
    <lineage>
        <taxon>Bacteria</taxon>
        <taxon>Pseudomonadati</taxon>
        <taxon>Bacteroidota</taxon>
        <taxon>Sphingobacteriia</taxon>
        <taxon>Sphingobacteriales</taxon>
        <taxon>Sphingobacteriaceae</taxon>
        <taxon>Sphingobacterium</taxon>
    </lineage>
</organism>
<gene>
    <name evidence="4" type="ORF">M472_16625</name>
</gene>
<keyword evidence="1 2" id="KW-0238">DNA-binding</keyword>
<dbReference type="SUPFAM" id="SSF50249">
    <property type="entry name" value="Nucleic acid-binding proteins"/>
    <property type="match status" value="1"/>
</dbReference>
<accession>U2JCH7</accession>
<dbReference type="AlphaFoldDB" id="U2JCH7"/>
<dbReference type="Pfam" id="PF00436">
    <property type="entry name" value="SSB"/>
    <property type="match status" value="1"/>
</dbReference>